<dbReference type="InterPro" id="IPR011713">
    <property type="entry name" value="Leu-rich_rpt_3"/>
</dbReference>
<dbReference type="Pfam" id="PF01582">
    <property type="entry name" value="TIR"/>
    <property type="match status" value="1"/>
</dbReference>
<dbReference type="Pfam" id="PF07725">
    <property type="entry name" value="LRR_3"/>
    <property type="match status" value="1"/>
</dbReference>
<keyword evidence="3" id="KW-0677">Repeat</keyword>
<dbReference type="PANTHER" id="PTHR11017:SF225">
    <property type="entry name" value="ADP-RIBOSYL CYCLASE_CYCLIC ADP-RIBOSE HYDROLASE-RELATED"/>
    <property type="match status" value="1"/>
</dbReference>
<dbReference type="PANTHER" id="PTHR11017">
    <property type="entry name" value="LEUCINE-RICH REPEAT-CONTAINING PROTEIN"/>
    <property type="match status" value="1"/>
</dbReference>
<feature type="region of interest" description="Disordered" evidence="8">
    <location>
        <begin position="1150"/>
        <end position="1221"/>
    </location>
</feature>
<name>A0A8T2HGQ1_ARASU</name>
<dbReference type="SMART" id="SM00382">
    <property type="entry name" value="AAA"/>
    <property type="match status" value="1"/>
</dbReference>
<evidence type="ECO:0000256" key="6">
    <source>
        <dbReference type="ARBA" id="ARBA00023027"/>
    </source>
</evidence>
<dbReference type="AlphaFoldDB" id="A0A8T2HGQ1"/>
<dbReference type="InterPro" id="IPR000157">
    <property type="entry name" value="TIR_dom"/>
</dbReference>
<feature type="domain" description="TIR" evidence="9">
    <location>
        <begin position="82"/>
        <end position="252"/>
    </location>
</feature>
<dbReference type="GO" id="GO:0043531">
    <property type="term" value="F:ADP binding"/>
    <property type="evidence" value="ECO:0007669"/>
    <property type="project" value="InterPro"/>
</dbReference>
<keyword evidence="4 10" id="KW-0378">Hydrolase</keyword>
<evidence type="ECO:0000259" key="9">
    <source>
        <dbReference type="PROSITE" id="PS50104"/>
    </source>
</evidence>
<sequence length="1221" mass="136482">MLKQEAQSKFVVDVEPESAVAIDPMEGNLSPEGSMTLHFRQSASVGKISCKVYYCKEDEVCLYQSVQFEVPFKVESESSASPTITFTVKPRAPDAGGLQFQDVRKTFLSHLRTQFNQNGITMFDDNGIPRSQNIPSALTQAIRESRISIVVLSKNYASSRWCLDELLEILKCKGDIGQIVMTVFYGVDPSDVRNQTGDFGIAFRKTCAKKTEEHGRKWSEALDYVGNIAGEHNWGNEAELTAKIARDVSDKLNFTPSRDFDGMVGLETHLREMESLLNFDDVGVKIVGIVGPAGIGKSTIARALCSGLSNRFHQRTCFMDNLMENCKIGLSEYSLKLHLQEQLLSKVLNLNGIRISHLRVIQERLHDKKILIILDDVESLVQLEALANISWFGPGTRVIVTTENKEILQQHGINDIYQVGFPSKSEALTIFCLSAFRQTSPPDGFIKLTCEVVKICGNLPLGLHVLGSSLRGKSQADWIDELPRLKICLDGRIESVLKMGYESLHEKDQVLFLLIGVFLNYAHVDHVTSMLAKTNLDVSLGLKNLAKKYLIQRESSIVVMHHLLQVMATQVISKQERSKRQILVDANEIRYVLEMAEGNGTIIGLSFDVAEINELRISATAFERMCNLAFLKLYNGIHAEKAQLHIPDEMEFPRRLKLLHWEAYPKKSLPLGLCLDNIVKFNMAYSKLEKLWEGTLPLANLKEMNLAVSTHLKELPDLSKATNLENLNLSGCTALVKISSSIVNLHKLSELGMSTCQSLEVIPTLINLASLERIWMFQSSRLRVFPDIPTNVKEIEIYDTGVEELPASLMHCTRLTTLDICSNRNFKTFSTHLPTCISRLSLSNSGIEKITACIKGLPNLQSLVLTGCKKLKSLPELPGSLELLSAEDCESLERVSNPLNTPNAVLTFTNCIKLGAQARRAIIKGSFVRGWALLPGGEIPAKFDHQVRGNSLTIPHSTSNRFKVCVVISPNHQYVKFMELELLCRCKVIGNSVNSTDMKFNLFRVSEYRTKHLLIFHSSLTFIDASEVSRKIVLEFTSKNHVLDIIECGVQILTDESDGSNNESDEASDKESDCESGEASSNKEDDEESYKSQSREASEEKDEGISDDGNHESLSRKRKRITSAPIAVAFSFVVVDATPPPTYGFHMRIDEDEPSNGFHMRIDEEDDDSFANETSESEFGEASDKEDNEEGEEFESLFEDRDEDNAHDGDYGSISSKFLHM</sequence>
<dbReference type="GO" id="GO:0007165">
    <property type="term" value="P:signal transduction"/>
    <property type="evidence" value="ECO:0007669"/>
    <property type="project" value="InterPro"/>
</dbReference>
<reference evidence="10 11" key="1">
    <citation type="submission" date="2020-12" db="EMBL/GenBank/DDBJ databases">
        <title>Concerted genomic and epigenomic changes stabilize Arabidopsis allopolyploids.</title>
        <authorList>
            <person name="Chen Z."/>
        </authorList>
    </citation>
    <scope>NUCLEOTIDE SEQUENCE [LARGE SCALE GENOMIC DNA]</scope>
    <source>
        <strain evidence="10">As9502</strain>
        <tissue evidence="10">Leaf</tissue>
    </source>
</reference>
<evidence type="ECO:0000256" key="2">
    <source>
        <dbReference type="ARBA" id="ARBA00022614"/>
    </source>
</evidence>
<keyword evidence="11" id="KW-1185">Reference proteome</keyword>
<evidence type="ECO:0000256" key="3">
    <source>
        <dbReference type="ARBA" id="ARBA00022737"/>
    </source>
</evidence>
<dbReference type="InterPro" id="IPR044974">
    <property type="entry name" value="Disease_R_plants"/>
</dbReference>
<keyword evidence="2" id="KW-0433">Leucine-rich repeat</keyword>
<evidence type="ECO:0000313" key="11">
    <source>
        <dbReference type="Proteomes" id="UP000694251"/>
    </source>
</evidence>
<comment type="catalytic activity">
    <reaction evidence="7">
        <text>NAD(+) + H2O = ADP-D-ribose + nicotinamide + H(+)</text>
        <dbReference type="Rhea" id="RHEA:16301"/>
        <dbReference type="ChEBI" id="CHEBI:15377"/>
        <dbReference type="ChEBI" id="CHEBI:15378"/>
        <dbReference type="ChEBI" id="CHEBI:17154"/>
        <dbReference type="ChEBI" id="CHEBI:57540"/>
        <dbReference type="ChEBI" id="CHEBI:57967"/>
        <dbReference type="EC" id="3.2.2.6"/>
    </reaction>
    <physiologicalReaction direction="left-to-right" evidence="7">
        <dbReference type="Rhea" id="RHEA:16302"/>
    </physiologicalReaction>
</comment>
<evidence type="ECO:0000313" key="10">
    <source>
        <dbReference type="EMBL" id="KAG7657724.1"/>
    </source>
</evidence>
<evidence type="ECO:0000256" key="1">
    <source>
        <dbReference type="ARBA" id="ARBA00011982"/>
    </source>
</evidence>
<dbReference type="InterPro" id="IPR002182">
    <property type="entry name" value="NB-ARC"/>
</dbReference>
<comment type="caution">
    <text evidence="10">The sequence shown here is derived from an EMBL/GenBank/DDBJ whole genome shotgun (WGS) entry which is preliminary data.</text>
</comment>
<dbReference type="Proteomes" id="UP000694251">
    <property type="component" value="Chromosome 1"/>
</dbReference>
<protein>
    <recommendedName>
        <fullName evidence="1">ADP-ribosyl cyclase/cyclic ADP-ribose hydrolase</fullName>
        <ecNumber evidence="1">3.2.2.6</ecNumber>
    </recommendedName>
</protein>
<gene>
    <name evidence="10" type="ORF">ISN44_As01g047660</name>
</gene>
<dbReference type="Pfam" id="PF00931">
    <property type="entry name" value="NB-ARC"/>
    <property type="match status" value="1"/>
</dbReference>
<dbReference type="SMART" id="SM00255">
    <property type="entry name" value="TIR"/>
    <property type="match status" value="1"/>
</dbReference>
<dbReference type="Pfam" id="PF23282">
    <property type="entry name" value="WHD_ROQ1"/>
    <property type="match status" value="1"/>
</dbReference>
<evidence type="ECO:0000256" key="4">
    <source>
        <dbReference type="ARBA" id="ARBA00022801"/>
    </source>
</evidence>
<dbReference type="GO" id="GO:0006952">
    <property type="term" value="P:defense response"/>
    <property type="evidence" value="ECO:0007669"/>
    <property type="project" value="UniProtKB-KW"/>
</dbReference>
<dbReference type="OrthoDB" id="1097856at2759"/>
<accession>A0A8T2HGQ1</accession>
<organism evidence="10 11">
    <name type="scientific">Arabidopsis suecica</name>
    <name type="common">Swedish thale-cress</name>
    <name type="synonym">Cardaminopsis suecica</name>
    <dbReference type="NCBI Taxonomy" id="45249"/>
    <lineage>
        <taxon>Eukaryota</taxon>
        <taxon>Viridiplantae</taxon>
        <taxon>Streptophyta</taxon>
        <taxon>Embryophyta</taxon>
        <taxon>Tracheophyta</taxon>
        <taxon>Spermatophyta</taxon>
        <taxon>Magnoliopsida</taxon>
        <taxon>eudicotyledons</taxon>
        <taxon>Gunneridae</taxon>
        <taxon>Pentapetalae</taxon>
        <taxon>rosids</taxon>
        <taxon>malvids</taxon>
        <taxon>Brassicales</taxon>
        <taxon>Brassicaceae</taxon>
        <taxon>Camelineae</taxon>
        <taxon>Arabidopsis</taxon>
    </lineage>
</organism>
<evidence type="ECO:0000256" key="7">
    <source>
        <dbReference type="ARBA" id="ARBA00047304"/>
    </source>
</evidence>
<dbReference type="FunFam" id="3.40.50.10140:FF:000007">
    <property type="entry name" value="Disease resistance protein (TIR-NBS-LRR class)"/>
    <property type="match status" value="1"/>
</dbReference>
<dbReference type="EC" id="3.2.2.6" evidence="1"/>
<dbReference type="GO" id="GO:0061809">
    <property type="term" value="F:NAD+ nucleosidase activity, cyclic ADP-ribose generating"/>
    <property type="evidence" value="ECO:0007669"/>
    <property type="project" value="UniProtKB-EC"/>
</dbReference>
<dbReference type="PROSITE" id="PS50104">
    <property type="entry name" value="TIR"/>
    <property type="match status" value="1"/>
</dbReference>
<evidence type="ECO:0000256" key="8">
    <source>
        <dbReference type="SAM" id="MobiDB-lite"/>
    </source>
</evidence>
<keyword evidence="5" id="KW-0611">Plant defense</keyword>
<dbReference type="FunFam" id="3.80.10.10:FF:000386">
    <property type="entry name" value="Disease resistance protein RPS4"/>
    <property type="match status" value="1"/>
</dbReference>
<dbReference type="InterPro" id="IPR058192">
    <property type="entry name" value="WHD_ROQ1-like"/>
</dbReference>
<feature type="compositionally biased region" description="Basic and acidic residues" evidence="8">
    <location>
        <begin position="1089"/>
        <end position="1098"/>
    </location>
</feature>
<dbReference type="EMBL" id="JAEFBJ010000001">
    <property type="protein sequence ID" value="KAG7657724.1"/>
    <property type="molecule type" value="Genomic_DNA"/>
</dbReference>
<dbReference type="FunFam" id="3.40.50.300:FF:001002">
    <property type="entry name" value="Disease resistance protein (TIR-NBS-LRR class)"/>
    <property type="match status" value="1"/>
</dbReference>
<keyword evidence="6" id="KW-0520">NAD</keyword>
<feature type="region of interest" description="Disordered" evidence="8">
    <location>
        <begin position="1056"/>
        <end position="1118"/>
    </location>
</feature>
<dbReference type="InterPro" id="IPR003593">
    <property type="entry name" value="AAA+_ATPase"/>
</dbReference>
<proteinExistence type="predicted"/>
<feature type="compositionally biased region" description="Acidic residues" evidence="8">
    <location>
        <begin position="1056"/>
        <end position="1066"/>
    </location>
</feature>
<dbReference type="FunFam" id="1.10.8.430:FF:000002">
    <property type="entry name" value="Disease resistance protein (TIR-NBS-LRR class)"/>
    <property type="match status" value="1"/>
</dbReference>
<evidence type="ECO:0000256" key="5">
    <source>
        <dbReference type="ARBA" id="ARBA00022821"/>
    </source>
</evidence>
<feature type="compositionally biased region" description="Acidic residues" evidence="8">
    <location>
        <begin position="1163"/>
        <end position="1203"/>
    </location>
</feature>